<dbReference type="Gene3D" id="3.80.10.10">
    <property type="entry name" value="Ribonuclease Inhibitor"/>
    <property type="match status" value="1"/>
</dbReference>
<gene>
    <name evidence="2" type="ORF">Gotri_019635</name>
</gene>
<dbReference type="AlphaFoldDB" id="A0A7J9EEA4"/>
<comment type="caution">
    <text evidence="2">The sequence shown here is derived from an EMBL/GenBank/DDBJ whole genome shotgun (WGS) entry which is preliminary data.</text>
</comment>
<dbReference type="Pfam" id="PF23622">
    <property type="entry name" value="LRR_At1g61320_AtMIF1"/>
    <property type="match status" value="1"/>
</dbReference>
<dbReference type="PANTHER" id="PTHR34145">
    <property type="entry name" value="OS02G0105600 PROTEIN"/>
    <property type="match status" value="1"/>
</dbReference>
<accession>A0A7J9EEA4</accession>
<evidence type="ECO:0000313" key="2">
    <source>
        <dbReference type="EMBL" id="MBA0771114.1"/>
    </source>
</evidence>
<reference evidence="2 3" key="1">
    <citation type="journal article" date="2019" name="Genome Biol. Evol.">
        <title>Insights into the evolution of the New World diploid cottons (Gossypium, subgenus Houzingenia) based on genome sequencing.</title>
        <authorList>
            <person name="Grover C.E."/>
            <person name="Arick M.A. 2nd"/>
            <person name="Thrash A."/>
            <person name="Conover J.L."/>
            <person name="Sanders W.S."/>
            <person name="Peterson D.G."/>
            <person name="Frelichowski J.E."/>
            <person name="Scheffler J.A."/>
            <person name="Scheffler B.E."/>
            <person name="Wendel J.F."/>
        </authorList>
    </citation>
    <scope>NUCLEOTIDE SEQUENCE [LARGE SCALE GENOMIC DNA]</scope>
    <source>
        <strain evidence="2">8</strain>
        <tissue evidence="2">Leaf</tissue>
    </source>
</reference>
<evidence type="ECO:0000313" key="3">
    <source>
        <dbReference type="Proteomes" id="UP000593568"/>
    </source>
</evidence>
<name>A0A7J9EEA4_9ROSI</name>
<dbReference type="InterPro" id="IPR053772">
    <property type="entry name" value="At1g61320/At1g61330-like"/>
</dbReference>
<dbReference type="Proteomes" id="UP000593568">
    <property type="component" value="Unassembled WGS sequence"/>
</dbReference>
<feature type="domain" description="At1g61320/AtMIF1 LRR" evidence="1">
    <location>
        <begin position="87"/>
        <end position="443"/>
    </location>
</feature>
<organism evidence="2 3">
    <name type="scientific">Gossypium trilobum</name>
    <dbReference type="NCBI Taxonomy" id="34281"/>
    <lineage>
        <taxon>Eukaryota</taxon>
        <taxon>Viridiplantae</taxon>
        <taxon>Streptophyta</taxon>
        <taxon>Embryophyta</taxon>
        <taxon>Tracheophyta</taxon>
        <taxon>Spermatophyta</taxon>
        <taxon>Magnoliopsida</taxon>
        <taxon>eudicotyledons</taxon>
        <taxon>Gunneridae</taxon>
        <taxon>Pentapetalae</taxon>
        <taxon>rosids</taxon>
        <taxon>malvids</taxon>
        <taxon>Malvales</taxon>
        <taxon>Malvaceae</taxon>
        <taxon>Malvoideae</taxon>
        <taxon>Gossypium</taxon>
    </lineage>
</organism>
<dbReference type="EMBL" id="JABEZW010000007">
    <property type="protein sequence ID" value="MBA0771114.1"/>
    <property type="molecule type" value="Genomic_DNA"/>
</dbReference>
<dbReference type="SUPFAM" id="SSF52047">
    <property type="entry name" value="RNI-like"/>
    <property type="match status" value="1"/>
</dbReference>
<protein>
    <recommendedName>
        <fullName evidence="1">At1g61320/AtMIF1 LRR domain-containing protein</fullName>
    </recommendedName>
</protein>
<dbReference type="InterPro" id="IPR032675">
    <property type="entry name" value="LRR_dom_sf"/>
</dbReference>
<dbReference type="PANTHER" id="PTHR34145:SF68">
    <property type="entry name" value="FBD DOMAIN-CONTAINING PROTEIN"/>
    <property type="match status" value="1"/>
</dbReference>
<keyword evidence="3" id="KW-1185">Reference proteome</keyword>
<evidence type="ECO:0000259" key="1">
    <source>
        <dbReference type="Pfam" id="PF23622"/>
    </source>
</evidence>
<sequence>MVEHSVHVGTLQTRVEPSFHDKKQRSCLSHAVAAEVHAAVLFSFVTSIGVLYEEILLRNDSYTEYNWYRKIYGADYTHTYIQVVNQVLRLHKGLKLHEFGIHYPLDASSGCHIDLWVAFAIAFRVSKLELNFSPCPVSYWAFDTKNYSIPLTLFDRWKGIEPYLVQLDRVLSIRTPLLNVDNRFECLKELFLKSVELTNQQFEIILSSCTSLECLRLLDSPGLENIKHTVPHMKLNCLEIYHCSGLKNIGIFAPNLVSFKYLGPRTYILVKDAKQLINVCMCPSWRYGEYPITNSLGLSYRQSKDFGFDLFAAYFPQLEYLMMDVRSYKVQKVFKKVPLICNLKHLSLGTWNSSPDLYGILHCYKMVGCFVKASPFLHRLELHFELPPDKNQALRRISISPHRYLKEVSVSGFFGNKIAVDFIMAVFDFTIELEKIEITAVYLGDPSNCFNSFRHSEIDLNLVRESIQQLHERMPAKVQLYFLDDL</sequence>
<proteinExistence type="predicted"/>
<dbReference type="InterPro" id="IPR055357">
    <property type="entry name" value="LRR_At1g61320_AtMIF1"/>
</dbReference>